<dbReference type="PANTHER" id="PTHR33164:SF106">
    <property type="entry name" value="TRANSCRIPTIONAL REGULATORY PROTEIN"/>
    <property type="match status" value="1"/>
</dbReference>
<dbReference type="EMBL" id="BAABIC010000011">
    <property type="protein sequence ID" value="GAA4693816.1"/>
    <property type="molecule type" value="Genomic_DNA"/>
</dbReference>
<dbReference type="InterPro" id="IPR036388">
    <property type="entry name" value="WH-like_DNA-bd_sf"/>
</dbReference>
<dbReference type="Pfam" id="PF12802">
    <property type="entry name" value="MarR_2"/>
    <property type="match status" value="1"/>
</dbReference>
<name>A0ABP8WQF8_9PSEU</name>
<evidence type="ECO:0000313" key="2">
    <source>
        <dbReference type="EMBL" id="GAA4693816.1"/>
    </source>
</evidence>
<dbReference type="PANTHER" id="PTHR33164">
    <property type="entry name" value="TRANSCRIPTIONAL REGULATOR, MARR FAMILY"/>
    <property type="match status" value="1"/>
</dbReference>
<sequence length="165" mass="17792">MSEGSQDEVEPRERQRVTASEVSWGVRRLQRAQEELTRALTARLGLRALDFTAMTHLMAADAPLGPGELASLLGISSGSGTELADRLERAGHLHRRRAAEDRRRIVLEPDEASVSGILGQLAPLFGKLDQLADSFTSAEQAVITRYLTAATELVHGHALDLAAGS</sequence>
<dbReference type="InterPro" id="IPR000835">
    <property type="entry name" value="HTH_MarR-typ"/>
</dbReference>
<evidence type="ECO:0000313" key="3">
    <source>
        <dbReference type="Proteomes" id="UP001500325"/>
    </source>
</evidence>
<dbReference type="InterPro" id="IPR039422">
    <property type="entry name" value="MarR/SlyA-like"/>
</dbReference>
<reference evidence="3" key="1">
    <citation type="journal article" date="2019" name="Int. J. Syst. Evol. Microbiol.">
        <title>The Global Catalogue of Microorganisms (GCM) 10K type strain sequencing project: providing services to taxonomists for standard genome sequencing and annotation.</title>
        <authorList>
            <consortium name="The Broad Institute Genomics Platform"/>
            <consortium name="The Broad Institute Genome Sequencing Center for Infectious Disease"/>
            <person name="Wu L."/>
            <person name="Ma J."/>
        </authorList>
    </citation>
    <scope>NUCLEOTIDE SEQUENCE [LARGE SCALE GENOMIC DNA]</scope>
    <source>
        <strain evidence="3">JCM 18055</strain>
    </source>
</reference>
<feature type="domain" description="HTH marR-type" evidence="1">
    <location>
        <begin position="19"/>
        <end position="152"/>
    </location>
</feature>
<comment type="caution">
    <text evidence="2">The sequence shown here is derived from an EMBL/GenBank/DDBJ whole genome shotgun (WGS) entry which is preliminary data.</text>
</comment>
<evidence type="ECO:0000259" key="1">
    <source>
        <dbReference type="PROSITE" id="PS50995"/>
    </source>
</evidence>
<accession>A0ABP8WQF8</accession>
<dbReference type="Gene3D" id="1.10.10.10">
    <property type="entry name" value="Winged helix-like DNA-binding domain superfamily/Winged helix DNA-binding domain"/>
    <property type="match status" value="1"/>
</dbReference>
<dbReference type="SMART" id="SM00347">
    <property type="entry name" value="HTH_MARR"/>
    <property type="match status" value="1"/>
</dbReference>
<keyword evidence="3" id="KW-1185">Reference proteome</keyword>
<dbReference type="SUPFAM" id="SSF46785">
    <property type="entry name" value="Winged helix' DNA-binding domain"/>
    <property type="match status" value="1"/>
</dbReference>
<proteinExistence type="predicted"/>
<gene>
    <name evidence="2" type="ORF">GCM10023215_34150</name>
</gene>
<dbReference type="PROSITE" id="PS50995">
    <property type="entry name" value="HTH_MARR_2"/>
    <property type="match status" value="1"/>
</dbReference>
<dbReference type="Proteomes" id="UP001500325">
    <property type="component" value="Unassembled WGS sequence"/>
</dbReference>
<protein>
    <recommendedName>
        <fullName evidence="1">HTH marR-type domain-containing protein</fullName>
    </recommendedName>
</protein>
<organism evidence="2 3">
    <name type="scientific">Pseudonocardia yuanmonensis</name>
    <dbReference type="NCBI Taxonomy" id="1095914"/>
    <lineage>
        <taxon>Bacteria</taxon>
        <taxon>Bacillati</taxon>
        <taxon>Actinomycetota</taxon>
        <taxon>Actinomycetes</taxon>
        <taxon>Pseudonocardiales</taxon>
        <taxon>Pseudonocardiaceae</taxon>
        <taxon>Pseudonocardia</taxon>
    </lineage>
</organism>
<dbReference type="InterPro" id="IPR036390">
    <property type="entry name" value="WH_DNA-bd_sf"/>
</dbReference>